<dbReference type="EMBL" id="JAPWTJ010002365">
    <property type="protein sequence ID" value="KAJ8966455.1"/>
    <property type="molecule type" value="Genomic_DNA"/>
</dbReference>
<feature type="non-terminal residue" evidence="2">
    <location>
        <position position="1"/>
    </location>
</feature>
<evidence type="ECO:0008006" key="4">
    <source>
        <dbReference type="Google" id="ProtNLM"/>
    </source>
</evidence>
<proteinExistence type="predicted"/>
<evidence type="ECO:0000256" key="1">
    <source>
        <dbReference type="SAM" id="Phobius"/>
    </source>
</evidence>
<sequence>YRNTGPVFRLFWDPGWAGWGLRVGIFYGLGLSLGVGAYYLFTELPWADTTDNNEEFTKWKSDMYISETPWTKLGNTALSLARQILNVDPSKRLTLAQIEKHPWMKFRFSNGYHFHGRFYEESACF</sequence>
<comment type="caution">
    <text evidence="2">The sequence shown here is derived from an EMBL/GenBank/DDBJ whole genome shotgun (WGS) entry which is preliminary data.</text>
</comment>
<keyword evidence="1" id="KW-1133">Transmembrane helix</keyword>
<dbReference type="Gene3D" id="1.10.510.10">
    <property type="entry name" value="Transferase(Phosphotransferase) domain 1"/>
    <property type="match status" value="1"/>
</dbReference>
<gene>
    <name evidence="2" type="ORF">NQ317_008083</name>
</gene>
<protein>
    <recommendedName>
        <fullName evidence="4">Protein kinase domain-containing protein</fullName>
    </recommendedName>
</protein>
<accession>A0ABQ9IV56</accession>
<dbReference type="SUPFAM" id="SSF56112">
    <property type="entry name" value="Protein kinase-like (PK-like)"/>
    <property type="match status" value="1"/>
</dbReference>
<dbReference type="InterPro" id="IPR011009">
    <property type="entry name" value="Kinase-like_dom_sf"/>
</dbReference>
<organism evidence="2 3">
    <name type="scientific">Molorchus minor</name>
    <dbReference type="NCBI Taxonomy" id="1323400"/>
    <lineage>
        <taxon>Eukaryota</taxon>
        <taxon>Metazoa</taxon>
        <taxon>Ecdysozoa</taxon>
        <taxon>Arthropoda</taxon>
        <taxon>Hexapoda</taxon>
        <taxon>Insecta</taxon>
        <taxon>Pterygota</taxon>
        <taxon>Neoptera</taxon>
        <taxon>Endopterygota</taxon>
        <taxon>Coleoptera</taxon>
        <taxon>Polyphaga</taxon>
        <taxon>Cucujiformia</taxon>
        <taxon>Chrysomeloidea</taxon>
        <taxon>Cerambycidae</taxon>
        <taxon>Lamiinae</taxon>
        <taxon>Monochamini</taxon>
        <taxon>Molorchus</taxon>
    </lineage>
</organism>
<dbReference type="Proteomes" id="UP001162164">
    <property type="component" value="Unassembled WGS sequence"/>
</dbReference>
<evidence type="ECO:0000313" key="2">
    <source>
        <dbReference type="EMBL" id="KAJ8966455.1"/>
    </source>
</evidence>
<keyword evidence="1" id="KW-0812">Transmembrane</keyword>
<reference evidence="2" key="1">
    <citation type="journal article" date="2023" name="Insect Mol. Biol.">
        <title>Genome sequencing provides insights into the evolution of gene families encoding plant cell wall-degrading enzymes in longhorned beetles.</title>
        <authorList>
            <person name="Shin N.R."/>
            <person name="Okamura Y."/>
            <person name="Kirsch R."/>
            <person name="Pauchet Y."/>
        </authorList>
    </citation>
    <scope>NUCLEOTIDE SEQUENCE</scope>
    <source>
        <strain evidence="2">MMC_N1</strain>
    </source>
</reference>
<keyword evidence="3" id="KW-1185">Reference proteome</keyword>
<keyword evidence="1" id="KW-0472">Membrane</keyword>
<name>A0ABQ9IV56_9CUCU</name>
<evidence type="ECO:0000313" key="3">
    <source>
        <dbReference type="Proteomes" id="UP001162164"/>
    </source>
</evidence>
<feature type="transmembrane region" description="Helical" evidence="1">
    <location>
        <begin position="20"/>
        <end position="41"/>
    </location>
</feature>